<dbReference type="PANTHER" id="PTHR13789:SF147">
    <property type="entry name" value="PUTATIVE (AFU_ORTHOLOGUE AFUA_2G01950)-RELATED"/>
    <property type="match status" value="1"/>
</dbReference>
<evidence type="ECO:0000256" key="2">
    <source>
        <dbReference type="ARBA" id="ARBA00022630"/>
    </source>
</evidence>
<dbReference type="InterPro" id="IPR050493">
    <property type="entry name" value="FAD-dep_Monooxygenase_BioMet"/>
</dbReference>
<evidence type="ECO:0000256" key="1">
    <source>
        <dbReference type="ARBA" id="ARBA00007992"/>
    </source>
</evidence>
<dbReference type="Gene3D" id="3.50.50.60">
    <property type="entry name" value="FAD/NAD(P)-binding domain"/>
    <property type="match status" value="1"/>
</dbReference>
<dbReference type="HOGENOM" id="CLU_009665_19_3_1"/>
<dbReference type="EMBL" id="JH921438">
    <property type="protein sequence ID" value="EKD16514.1"/>
    <property type="molecule type" value="Genomic_DNA"/>
</dbReference>
<dbReference type="GO" id="GO:0071949">
    <property type="term" value="F:FAD binding"/>
    <property type="evidence" value="ECO:0007669"/>
    <property type="project" value="InterPro"/>
</dbReference>
<dbReference type="eggNOG" id="KOG2614">
    <property type="taxonomic scope" value="Eukaryota"/>
</dbReference>
<dbReference type="Pfam" id="PF01494">
    <property type="entry name" value="FAD_binding_3"/>
    <property type="match status" value="2"/>
</dbReference>
<dbReference type="STRING" id="1072389.K1XUX5"/>
<evidence type="ECO:0000256" key="6">
    <source>
        <dbReference type="SAM" id="MobiDB-lite"/>
    </source>
</evidence>
<dbReference type="InterPro" id="IPR002938">
    <property type="entry name" value="FAD-bd"/>
</dbReference>
<evidence type="ECO:0000256" key="3">
    <source>
        <dbReference type="ARBA" id="ARBA00022827"/>
    </source>
</evidence>
<dbReference type="GO" id="GO:0004497">
    <property type="term" value="F:monooxygenase activity"/>
    <property type="evidence" value="ECO:0007669"/>
    <property type="project" value="UniProtKB-KW"/>
</dbReference>
<proteinExistence type="inferred from homology"/>
<dbReference type="PRINTS" id="PR00420">
    <property type="entry name" value="RNGMNOXGNASE"/>
</dbReference>
<comment type="similarity">
    <text evidence="1">Belongs to the paxM FAD-dependent monooxygenase family.</text>
</comment>
<keyword evidence="4" id="KW-0560">Oxidoreductase</keyword>
<sequence>MKMQTKGRAFGIIVVGGGVGGLAAAIGLRRKGHHVAVLESTSVLQTLGGSLMIPPNAARVLDAYGIWETFKNAEPVPRGNTTFRWEDGSVLEEVNYDAMEAAFGYPVMAIPRAKYQRLLYDLALEMGVEVGLSCRIRSIDESVPSVTLEDGETISGDLIVGADGINSTVRRSVLAGMDVQPIPESIAYQCNISGKAMRNDPLTAELMEGGAIHTMLGWYGPGRQMICGPDSSGSYYRMTLIFYPSSTDPTVQSLDTLAANSTSSFRKGSVEAMQQCVSMFEPRVRKFVSLVKPEDCFIWKIAHLPPLETWVSESGKVAILGDAAHALVPHLGAGAASAVEDGAVLAECISQAKLVSDIPAALKAYERIRKPRAERIQAMALLTGQYKVMPDGPEQRRRDKKMAQRMDKNNPKYEYWKAGGGLEWLYDYDFLQAVSFYPDSKDGLEQNPVTGGRREGKL</sequence>
<dbReference type="KEGG" id="mbe:MBM_04983"/>
<feature type="domain" description="FAD-binding" evidence="7">
    <location>
        <begin position="12"/>
        <end position="262"/>
    </location>
</feature>
<feature type="domain" description="FAD-binding" evidence="7">
    <location>
        <begin position="313"/>
        <end position="376"/>
    </location>
</feature>
<keyword evidence="9" id="KW-1185">Reference proteome</keyword>
<evidence type="ECO:0000256" key="4">
    <source>
        <dbReference type="ARBA" id="ARBA00023002"/>
    </source>
</evidence>
<name>K1XUX5_MARBU</name>
<evidence type="ECO:0000313" key="9">
    <source>
        <dbReference type="Proteomes" id="UP000006753"/>
    </source>
</evidence>
<dbReference type="InParanoid" id="K1XUX5"/>
<accession>K1XUX5</accession>
<dbReference type="SUPFAM" id="SSF51905">
    <property type="entry name" value="FAD/NAD(P)-binding domain"/>
    <property type="match status" value="1"/>
</dbReference>
<evidence type="ECO:0000259" key="7">
    <source>
        <dbReference type="Pfam" id="PF01494"/>
    </source>
</evidence>
<dbReference type="OMA" id="MRIHEAN"/>
<protein>
    <submittedName>
        <fullName evidence="8">Salicylate hydroxylase (Salicylate 1-monooxygenase)</fullName>
    </submittedName>
</protein>
<dbReference type="AlphaFoldDB" id="K1XUX5"/>
<reference evidence="8 9" key="1">
    <citation type="journal article" date="2012" name="BMC Genomics">
        <title>Sequencing the genome of Marssonina brunnea reveals fungus-poplar co-evolution.</title>
        <authorList>
            <person name="Zhu S."/>
            <person name="Cao Y.-Z."/>
            <person name="Jiang C."/>
            <person name="Tan B.-Y."/>
            <person name="Wang Z."/>
            <person name="Feng S."/>
            <person name="Zhang L."/>
            <person name="Su X.-H."/>
            <person name="Brejova B."/>
            <person name="Vinar T."/>
            <person name="Xu M."/>
            <person name="Wang M.-X."/>
            <person name="Zhang S.-G."/>
            <person name="Huang M.-R."/>
            <person name="Wu R."/>
            <person name="Zhou Y."/>
        </authorList>
    </citation>
    <scope>NUCLEOTIDE SEQUENCE [LARGE SCALE GENOMIC DNA]</scope>
    <source>
        <strain evidence="8 9">MB_m1</strain>
    </source>
</reference>
<gene>
    <name evidence="8" type="ORF">MBM_04983</name>
</gene>
<evidence type="ECO:0000256" key="5">
    <source>
        <dbReference type="ARBA" id="ARBA00023033"/>
    </source>
</evidence>
<dbReference type="OrthoDB" id="16820at2759"/>
<organism evidence="8 9">
    <name type="scientific">Marssonina brunnea f. sp. multigermtubi (strain MB_m1)</name>
    <name type="common">Marssonina leaf spot fungus</name>
    <dbReference type="NCBI Taxonomy" id="1072389"/>
    <lineage>
        <taxon>Eukaryota</taxon>
        <taxon>Fungi</taxon>
        <taxon>Dikarya</taxon>
        <taxon>Ascomycota</taxon>
        <taxon>Pezizomycotina</taxon>
        <taxon>Leotiomycetes</taxon>
        <taxon>Helotiales</taxon>
        <taxon>Drepanopezizaceae</taxon>
        <taxon>Drepanopeziza</taxon>
    </lineage>
</organism>
<keyword evidence="5 8" id="KW-0503">Monooxygenase</keyword>
<evidence type="ECO:0000313" key="8">
    <source>
        <dbReference type="EMBL" id="EKD16514.1"/>
    </source>
</evidence>
<dbReference type="PANTHER" id="PTHR13789">
    <property type="entry name" value="MONOOXYGENASE"/>
    <property type="match status" value="1"/>
</dbReference>
<keyword evidence="3" id="KW-0274">FAD</keyword>
<keyword evidence="2" id="KW-0285">Flavoprotein</keyword>
<feature type="region of interest" description="Disordered" evidence="6">
    <location>
        <begin position="439"/>
        <end position="458"/>
    </location>
</feature>
<dbReference type="InterPro" id="IPR036188">
    <property type="entry name" value="FAD/NAD-bd_sf"/>
</dbReference>
<dbReference type="Proteomes" id="UP000006753">
    <property type="component" value="Unassembled WGS sequence"/>
</dbReference>